<dbReference type="Proteomes" id="UP001218188">
    <property type="component" value="Unassembled WGS sequence"/>
</dbReference>
<gene>
    <name evidence="1" type="ORF">C8F04DRAFT_1197190</name>
</gene>
<accession>A0AAD6S3R0</accession>
<sequence length="182" mass="19942">MCCRFTGHFFEAGSARGSPVWVTTTSTLHLFVPPIDFPPSSTLAKECLRTTLKPPHTPSDLLLSPLEDVGEGLPKSLVDTCCKRWRHWDPCMQPLKILVTGLVDMNIGGFRPGLNFPLEISAGKFGTHFTACLFRCPTLLDGIIKCLYKPPRRAFSYGGQPKEGGYGVVLDVYSEVASVALL</sequence>
<reference evidence="1" key="1">
    <citation type="submission" date="2023-03" db="EMBL/GenBank/DDBJ databases">
        <title>Massive genome expansion in bonnet fungi (Mycena s.s.) driven by repeated elements and novel gene families across ecological guilds.</title>
        <authorList>
            <consortium name="Lawrence Berkeley National Laboratory"/>
            <person name="Harder C.B."/>
            <person name="Miyauchi S."/>
            <person name="Viragh M."/>
            <person name="Kuo A."/>
            <person name="Thoen E."/>
            <person name="Andreopoulos B."/>
            <person name="Lu D."/>
            <person name="Skrede I."/>
            <person name="Drula E."/>
            <person name="Henrissat B."/>
            <person name="Morin E."/>
            <person name="Kohler A."/>
            <person name="Barry K."/>
            <person name="LaButti K."/>
            <person name="Morin E."/>
            <person name="Salamov A."/>
            <person name="Lipzen A."/>
            <person name="Mereny Z."/>
            <person name="Hegedus B."/>
            <person name="Baldrian P."/>
            <person name="Stursova M."/>
            <person name="Weitz H."/>
            <person name="Taylor A."/>
            <person name="Grigoriev I.V."/>
            <person name="Nagy L.G."/>
            <person name="Martin F."/>
            <person name="Kauserud H."/>
        </authorList>
    </citation>
    <scope>NUCLEOTIDE SEQUENCE</scope>
    <source>
        <strain evidence="1">CBHHK200</strain>
    </source>
</reference>
<dbReference type="AlphaFoldDB" id="A0AAD6S3R0"/>
<evidence type="ECO:0000313" key="1">
    <source>
        <dbReference type="EMBL" id="KAJ7019953.1"/>
    </source>
</evidence>
<name>A0AAD6S3R0_9AGAR</name>
<protein>
    <submittedName>
        <fullName evidence="1">Uncharacterized protein</fullName>
    </submittedName>
</protein>
<keyword evidence="2" id="KW-1185">Reference proteome</keyword>
<proteinExistence type="predicted"/>
<dbReference type="EMBL" id="JARJCM010000278">
    <property type="protein sequence ID" value="KAJ7019953.1"/>
    <property type="molecule type" value="Genomic_DNA"/>
</dbReference>
<evidence type="ECO:0000313" key="2">
    <source>
        <dbReference type="Proteomes" id="UP001218188"/>
    </source>
</evidence>
<organism evidence="1 2">
    <name type="scientific">Mycena alexandri</name>
    <dbReference type="NCBI Taxonomy" id="1745969"/>
    <lineage>
        <taxon>Eukaryota</taxon>
        <taxon>Fungi</taxon>
        <taxon>Dikarya</taxon>
        <taxon>Basidiomycota</taxon>
        <taxon>Agaricomycotina</taxon>
        <taxon>Agaricomycetes</taxon>
        <taxon>Agaricomycetidae</taxon>
        <taxon>Agaricales</taxon>
        <taxon>Marasmiineae</taxon>
        <taxon>Mycenaceae</taxon>
        <taxon>Mycena</taxon>
    </lineage>
</organism>
<comment type="caution">
    <text evidence="1">The sequence shown here is derived from an EMBL/GenBank/DDBJ whole genome shotgun (WGS) entry which is preliminary data.</text>
</comment>